<comment type="subcellular location">
    <subcellularLocation>
        <location evidence="1">Membrane</location>
        <topology evidence="1">Multi-pass membrane protein</topology>
    </subcellularLocation>
</comment>
<protein>
    <submittedName>
        <fullName evidence="7">Putative transcriptional regulatory protein pdtaR</fullName>
    </submittedName>
</protein>
<dbReference type="SMART" id="SM01012">
    <property type="entry name" value="ANTAR"/>
    <property type="match status" value="1"/>
</dbReference>
<dbReference type="Proteomes" id="UP000293912">
    <property type="component" value="Chromosome"/>
</dbReference>
<evidence type="ECO:0000256" key="1">
    <source>
        <dbReference type="ARBA" id="ARBA00004141"/>
    </source>
</evidence>
<dbReference type="EMBL" id="CP037867">
    <property type="protein sequence ID" value="QBM29644.1"/>
    <property type="molecule type" value="Genomic_DNA"/>
</dbReference>
<dbReference type="AlphaFoldDB" id="A0A4P6X7G4"/>
<proteinExistence type="predicted"/>
<evidence type="ECO:0000259" key="6">
    <source>
        <dbReference type="PROSITE" id="PS50921"/>
    </source>
</evidence>
<name>A0A4P6X7G4_HYDPS</name>
<keyword evidence="5" id="KW-0175">Coiled coil</keyword>
<gene>
    <name evidence="7" type="primary">pdtaR</name>
    <name evidence="7" type="ORF">HPF_18265</name>
</gene>
<evidence type="ECO:0000256" key="2">
    <source>
        <dbReference type="ARBA" id="ARBA00022692"/>
    </source>
</evidence>
<dbReference type="Gene3D" id="1.10.10.10">
    <property type="entry name" value="Winged helix-like DNA-binding domain superfamily/Winged helix DNA-binding domain"/>
    <property type="match status" value="1"/>
</dbReference>
<organism evidence="7 8">
    <name type="scientific">Hydrogenophaga pseudoflava</name>
    <name type="common">Pseudomonas carboxydoflava</name>
    <dbReference type="NCBI Taxonomy" id="47421"/>
    <lineage>
        <taxon>Bacteria</taxon>
        <taxon>Pseudomonadati</taxon>
        <taxon>Pseudomonadota</taxon>
        <taxon>Betaproteobacteria</taxon>
        <taxon>Burkholderiales</taxon>
        <taxon>Comamonadaceae</taxon>
        <taxon>Hydrogenophaga</taxon>
    </lineage>
</organism>
<dbReference type="Pfam" id="PF03861">
    <property type="entry name" value="ANTAR"/>
    <property type="match status" value="1"/>
</dbReference>
<evidence type="ECO:0000256" key="3">
    <source>
        <dbReference type="ARBA" id="ARBA00022989"/>
    </source>
</evidence>
<dbReference type="InterPro" id="IPR029095">
    <property type="entry name" value="NarX-like_N"/>
</dbReference>
<keyword evidence="3" id="KW-1133">Transmembrane helix</keyword>
<feature type="domain" description="ANTAR" evidence="6">
    <location>
        <begin position="157"/>
        <end position="218"/>
    </location>
</feature>
<evidence type="ECO:0000256" key="4">
    <source>
        <dbReference type="ARBA" id="ARBA00023136"/>
    </source>
</evidence>
<feature type="coiled-coil region" evidence="5">
    <location>
        <begin position="147"/>
        <end position="174"/>
    </location>
</feature>
<sequence length="465" mass="50672">MIGAPFAGLCRTPGAAPVPATAGRALTDHKCLILMTSVLLLRPGSRALLPLQDDLPAAGCQVLAIVEDCSKLVQVAVQHAPDLVVGEVARPDEALFKATQTLAEVLPRPVLLFTSDADAAHIERATGAGVHAWVVNGYGAARLRPLVQLAQARFEREQALLEQLRDVSQRFEERKLVERAKGILMRARALTDDDAFQILRTASMHTNQRLGQVSEQIIQSAHFAEAVNRAGQLRMFSQRLVKLHLLRLADVQSRQQQALLDESIQRVDANLAWLGKGLSQPSFGDLLGLLGATWQALKASLKGKPAPAQVPRVDELADRLLQDAERLTASLQHAGAMASLQVLNAAGRQRMLSQRFAKMALMDLLDLEEGSASRSAAMTEVQHDFERALAYLNGLPLTTPDIRTALDQATTGWRQMLAATPQGHRPAGRDRLARLETVAHASEGLLAQFESLSTHYERSMQMLMG</sequence>
<dbReference type="GO" id="GO:0016020">
    <property type="term" value="C:membrane"/>
    <property type="evidence" value="ECO:0007669"/>
    <property type="project" value="UniProtKB-SubCell"/>
</dbReference>
<dbReference type="InterPro" id="IPR036388">
    <property type="entry name" value="WH-like_DNA-bd_sf"/>
</dbReference>
<dbReference type="Gene3D" id="3.40.50.2300">
    <property type="match status" value="1"/>
</dbReference>
<dbReference type="SUPFAM" id="SSF52172">
    <property type="entry name" value="CheY-like"/>
    <property type="match status" value="1"/>
</dbReference>
<reference evidence="7 8" key="1">
    <citation type="submission" date="2019-03" db="EMBL/GenBank/DDBJ databases">
        <authorList>
            <person name="Sebastian G."/>
            <person name="Baumann P."/>
            <person name="Ruckert C."/>
            <person name="Kalinowski J."/>
            <person name="Nebel B."/>
            <person name="Takors R."/>
            <person name="Blombach B."/>
        </authorList>
    </citation>
    <scope>NUCLEOTIDE SEQUENCE [LARGE SCALE GENOMIC DNA]</scope>
    <source>
        <strain evidence="7 8">DSM 1084</strain>
    </source>
</reference>
<dbReference type="Pfam" id="PF13675">
    <property type="entry name" value="PilJ"/>
    <property type="match status" value="2"/>
</dbReference>
<accession>A0A4P6X7G4</accession>
<dbReference type="PROSITE" id="PS50921">
    <property type="entry name" value="ANTAR"/>
    <property type="match status" value="1"/>
</dbReference>
<keyword evidence="2" id="KW-0812">Transmembrane</keyword>
<keyword evidence="4" id="KW-0472">Membrane</keyword>
<evidence type="ECO:0000313" key="8">
    <source>
        <dbReference type="Proteomes" id="UP000293912"/>
    </source>
</evidence>
<dbReference type="InterPro" id="IPR005561">
    <property type="entry name" value="ANTAR"/>
</dbReference>
<evidence type="ECO:0000256" key="5">
    <source>
        <dbReference type="SAM" id="Coils"/>
    </source>
</evidence>
<dbReference type="KEGG" id="hpse:HPF_18265"/>
<evidence type="ECO:0000313" key="7">
    <source>
        <dbReference type="EMBL" id="QBM29644.1"/>
    </source>
</evidence>
<dbReference type="InterPro" id="IPR011006">
    <property type="entry name" value="CheY-like_superfamily"/>
</dbReference>
<dbReference type="GO" id="GO:0003723">
    <property type="term" value="F:RNA binding"/>
    <property type="evidence" value="ECO:0007669"/>
    <property type="project" value="InterPro"/>
</dbReference>
<keyword evidence="8" id="KW-1185">Reference proteome</keyword>